<dbReference type="OrthoDB" id="408027at2759"/>
<dbReference type="Pfam" id="PF12796">
    <property type="entry name" value="Ank_2"/>
    <property type="match status" value="1"/>
</dbReference>
<dbReference type="SUPFAM" id="SSF48403">
    <property type="entry name" value="Ankyrin repeat"/>
    <property type="match status" value="1"/>
</dbReference>
<dbReference type="PROSITE" id="PS50088">
    <property type="entry name" value="ANK_REPEAT"/>
    <property type="match status" value="1"/>
</dbReference>
<dbReference type="InterPro" id="IPR013761">
    <property type="entry name" value="SAM/pointed_sf"/>
</dbReference>
<evidence type="ECO:0000313" key="5">
    <source>
        <dbReference type="EMBL" id="EER02196.1"/>
    </source>
</evidence>
<keyword evidence="3" id="KW-0812">Transmembrane</keyword>
<sequence length="222" mass="24787">MGNVVQSLIDTGKIDIDVADEDGNTALHIAVKNNMTAVERLLLAVGADGSICNKAGLTPQGLAEEAIEQIKANQQLKEEQRHEKEERKAQKLEVEKDHSELTAFLRDHGLEELVDILFARKFKYVAEVERLTDRDLRRMGVKDGEQREGFLTAVEKHFEKIAEAERAAEEERLREAERRARPASKVTAVLAFVGVFAAIYICLRTTGGLYRLTYPDAGLGDL</sequence>
<dbReference type="GeneID" id="9055100"/>
<name>C5LM65_PERM5</name>
<feature type="repeat" description="ANK" evidence="1">
    <location>
        <begin position="22"/>
        <end position="54"/>
    </location>
</feature>
<dbReference type="Pfam" id="PF07647">
    <property type="entry name" value="SAM_2"/>
    <property type="match status" value="1"/>
</dbReference>
<evidence type="ECO:0000313" key="6">
    <source>
        <dbReference type="Proteomes" id="UP000007800"/>
    </source>
</evidence>
<keyword evidence="3" id="KW-1133">Transmembrane helix</keyword>
<keyword evidence="1" id="KW-0040">ANK repeat</keyword>
<keyword evidence="6" id="KW-1185">Reference proteome</keyword>
<feature type="domain" description="SAM" evidence="4">
    <location>
        <begin position="96"/>
        <end position="156"/>
    </location>
</feature>
<evidence type="ECO:0000256" key="3">
    <source>
        <dbReference type="SAM" id="Phobius"/>
    </source>
</evidence>
<dbReference type="Gene3D" id="1.25.40.20">
    <property type="entry name" value="Ankyrin repeat-containing domain"/>
    <property type="match status" value="1"/>
</dbReference>
<evidence type="ECO:0000259" key="4">
    <source>
        <dbReference type="Pfam" id="PF07647"/>
    </source>
</evidence>
<gene>
    <name evidence="5" type="ORF">Pmar_PMAR008978</name>
</gene>
<dbReference type="OMA" id="YICLRTT"/>
<proteinExistence type="predicted"/>
<dbReference type="RefSeq" id="XP_002769478.1">
    <property type="nucleotide sequence ID" value="XM_002769432.1"/>
</dbReference>
<dbReference type="PROSITE" id="PS50297">
    <property type="entry name" value="ANK_REP_REGION"/>
    <property type="match status" value="1"/>
</dbReference>
<dbReference type="AlphaFoldDB" id="C5LM65"/>
<protein>
    <recommendedName>
        <fullName evidence="4">SAM domain-containing protein</fullName>
    </recommendedName>
</protein>
<dbReference type="Proteomes" id="UP000007800">
    <property type="component" value="Unassembled WGS sequence"/>
</dbReference>
<feature type="coiled-coil region" evidence="2">
    <location>
        <begin position="63"/>
        <end position="102"/>
    </location>
</feature>
<dbReference type="InterPro" id="IPR002110">
    <property type="entry name" value="Ankyrin_rpt"/>
</dbReference>
<dbReference type="InParanoid" id="C5LM65"/>
<organism evidence="6">
    <name type="scientific">Perkinsus marinus (strain ATCC 50983 / TXsc)</name>
    <dbReference type="NCBI Taxonomy" id="423536"/>
    <lineage>
        <taxon>Eukaryota</taxon>
        <taxon>Sar</taxon>
        <taxon>Alveolata</taxon>
        <taxon>Perkinsozoa</taxon>
        <taxon>Perkinsea</taxon>
        <taxon>Perkinsida</taxon>
        <taxon>Perkinsidae</taxon>
        <taxon>Perkinsus</taxon>
    </lineage>
</organism>
<dbReference type="SUPFAM" id="SSF47769">
    <property type="entry name" value="SAM/Pointed domain"/>
    <property type="match status" value="1"/>
</dbReference>
<feature type="transmembrane region" description="Helical" evidence="3">
    <location>
        <begin position="186"/>
        <end position="203"/>
    </location>
</feature>
<accession>C5LM65</accession>
<dbReference type="Gene3D" id="1.10.150.50">
    <property type="entry name" value="Transcription Factor, Ets-1"/>
    <property type="match status" value="1"/>
</dbReference>
<keyword evidence="3" id="KW-0472">Membrane</keyword>
<keyword evidence="2" id="KW-0175">Coiled coil</keyword>
<evidence type="ECO:0000256" key="1">
    <source>
        <dbReference type="PROSITE-ProRule" id="PRU00023"/>
    </source>
</evidence>
<dbReference type="EMBL" id="GG683392">
    <property type="protein sequence ID" value="EER02196.1"/>
    <property type="molecule type" value="Genomic_DNA"/>
</dbReference>
<evidence type="ECO:0000256" key="2">
    <source>
        <dbReference type="SAM" id="Coils"/>
    </source>
</evidence>
<reference evidence="5 6" key="1">
    <citation type="submission" date="2008-07" db="EMBL/GenBank/DDBJ databases">
        <authorList>
            <person name="El-Sayed N."/>
            <person name="Caler E."/>
            <person name="Inman J."/>
            <person name="Amedeo P."/>
            <person name="Hass B."/>
            <person name="Wortman J."/>
        </authorList>
    </citation>
    <scope>NUCLEOTIDE SEQUENCE [LARGE SCALE GENOMIC DNA]</scope>
    <source>
        <strain evidence="6">ATCC 50983 / TXsc</strain>
    </source>
</reference>
<dbReference type="InterPro" id="IPR036770">
    <property type="entry name" value="Ankyrin_rpt-contain_sf"/>
</dbReference>
<dbReference type="InterPro" id="IPR001660">
    <property type="entry name" value="SAM"/>
</dbReference>